<sequence length="212" mass="24876">MLEKGWNLKLPVDTFKKDLVDIHPNASSFKLLLHKVRHHAKQSMNDAFEYSKEKWDKTHKHPEFKVGDLIIVSTLNFNNIKGPKKLKDSCAGPFIIQALHGKNAVQRELSGELENKHQTFPVSLVKHYTSSDRELVPLRNETPLELPPIDQSEEKNVLKVLKQRRLRGKYERESLVRNRNSQHEDEWIVVENIPASQTFLRRFRHERRPIPQ</sequence>
<comment type="caution">
    <text evidence="1">The sequence shown here is derived from an EMBL/GenBank/DDBJ whole genome shotgun (WGS) entry which is preliminary data.</text>
</comment>
<evidence type="ECO:0000313" key="2">
    <source>
        <dbReference type="Proteomes" id="UP000765509"/>
    </source>
</evidence>
<protein>
    <recommendedName>
        <fullName evidence="3">Chromo domain-containing protein</fullName>
    </recommendedName>
</protein>
<organism evidence="1 2">
    <name type="scientific">Austropuccinia psidii MF-1</name>
    <dbReference type="NCBI Taxonomy" id="1389203"/>
    <lineage>
        <taxon>Eukaryota</taxon>
        <taxon>Fungi</taxon>
        <taxon>Dikarya</taxon>
        <taxon>Basidiomycota</taxon>
        <taxon>Pucciniomycotina</taxon>
        <taxon>Pucciniomycetes</taxon>
        <taxon>Pucciniales</taxon>
        <taxon>Sphaerophragmiaceae</taxon>
        <taxon>Austropuccinia</taxon>
    </lineage>
</organism>
<dbReference type="Proteomes" id="UP000765509">
    <property type="component" value="Unassembled WGS sequence"/>
</dbReference>
<proteinExistence type="predicted"/>
<accession>A0A9Q3FDU0</accession>
<dbReference type="AlphaFoldDB" id="A0A9Q3FDU0"/>
<evidence type="ECO:0000313" key="1">
    <source>
        <dbReference type="EMBL" id="MBW0537124.1"/>
    </source>
</evidence>
<dbReference type="EMBL" id="AVOT02041768">
    <property type="protein sequence ID" value="MBW0537124.1"/>
    <property type="molecule type" value="Genomic_DNA"/>
</dbReference>
<reference evidence="1" key="1">
    <citation type="submission" date="2021-03" db="EMBL/GenBank/DDBJ databases">
        <title>Draft genome sequence of rust myrtle Austropuccinia psidii MF-1, a brazilian biotype.</title>
        <authorList>
            <person name="Quecine M.C."/>
            <person name="Pachon D.M.R."/>
            <person name="Bonatelli M.L."/>
            <person name="Correr F.H."/>
            <person name="Franceschini L.M."/>
            <person name="Leite T.F."/>
            <person name="Margarido G.R.A."/>
            <person name="Almeida C.A."/>
            <person name="Ferrarezi J.A."/>
            <person name="Labate C.A."/>
        </authorList>
    </citation>
    <scope>NUCLEOTIDE SEQUENCE</scope>
    <source>
        <strain evidence="1">MF-1</strain>
    </source>
</reference>
<keyword evidence="2" id="KW-1185">Reference proteome</keyword>
<evidence type="ECO:0008006" key="3">
    <source>
        <dbReference type="Google" id="ProtNLM"/>
    </source>
</evidence>
<gene>
    <name evidence="1" type="ORF">O181_076839</name>
</gene>
<name>A0A9Q3FDU0_9BASI</name>